<accession>A0A139H9E1</accession>
<reference evidence="2 3" key="1">
    <citation type="submission" date="2015-07" db="EMBL/GenBank/DDBJ databases">
        <title>Comparative genomics of the Sigatoka disease complex on banana suggests a link between parallel evolutionary changes in Pseudocercospora fijiensis and Pseudocercospora eumusae and increased virulence on the banana host.</title>
        <authorList>
            <person name="Chang T.-C."/>
            <person name="Salvucci A."/>
            <person name="Crous P.W."/>
            <person name="Stergiopoulos I."/>
        </authorList>
    </citation>
    <scope>NUCLEOTIDE SEQUENCE [LARGE SCALE GENOMIC DNA]</scope>
    <source>
        <strain evidence="2 3">CBS 114824</strain>
    </source>
</reference>
<proteinExistence type="predicted"/>
<keyword evidence="1" id="KW-1133">Transmembrane helix</keyword>
<evidence type="ECO:0000313" key="2">
    <source>
        <dbReference type="EMBL" id="KXS98998.1"/>
    </source>
</evidence>
<keyword evidence="3" id="KW-1185">Reference proteome</keyword>
<protein>
    <submittedName>
        <fullName evidence="2">Uncharacterized protein</fullName>
    </submittedName>
</protein>
<dbReference type="EMBL" id="LFZN01000101">
    <property type="protein sequence ID" value="KXS98998.1"/>
    <property type="molecule type" value="Genomic_DNA"/>
</dbReference>
<gene>
    <name evidence="2" type="ORF">AC578_6138</name>
</gene>
<dbReference type="OrthoDB" id="4143071at2759"/>
<evidence type="ECO:0000256" key="1">
    <source>
        <dbReference type="SAM" id="Phobius"/>
    </source>
</evidence>
<feature type="non-terminal residue" evidence="2">
    <location>
        <position position="1"/>
    </location>
</feature>
<dbReference type="AlphaFoldDB" id="A0A139H9E1"/>
<evidence type="ECO:0000313" key="3">
    <source>
        <dbReference type="Proteomes" id="UP000070133"/>
    </source>
</evidence>
<comment type="caution">
    <text evidence="2">The sequence shown here is derived from an EMBL/GenBank/DDBJ whole genome shotgun (WGS) entry which is preliminary data.</text>
</comment>
<keyword evidence="1" id="KW-0812">Transmembrane</keyword>
<name>A0A139H9E1_9PEZI</name>
<feature type="transmembrane region" description="Helical" evidence="1">
    <location>
        <begin position="220"/>
        <end position="242"/>
    </location>
</feature>
<keyword evidence="1" id="KW-0472">Membrane</keyword>
<feature type="transmembrane region" description="Helical" evidence="1">
    <location>
        <begin position="188"/>
        <end position="208"/>
    </location>
</feature>
<feature type="transmembrane region" description="Helical" evidence="1">
    <location>
        <begin position="148"/>
        <end position="167"/>
    </location>
</feature>
<sequence length="273" mass="30887">SASALSGVTFPIPIPTPTPIPIPPSRRFTFRASRPVLKINLARIPEARGRPGPRESQENLVDLRFRMATVEDADMHYDAHGHGPAPGETAEQHAAHAYFEPIRHWGLGRKQEAILFYAFAIPSCCFAIAAAVIGSYDRTTSHAFTATATVWLVLWATAWLQTAVLMVQRASWTRDEANLKDRKQYLYLSVRLQRLMIINATICLPTFIQAYVQRTSYDDTAYWLIFLLFFIFNTVGCVMNAYNNITWECDRLHYEEGEPAMKHTRLAILGIPS</sequence>
<organism evidence="2 3">
    <name type="scientific">Pseudocercospora eumusae</name>
    <dbReference type="NCBI Taxonomy" id="321146"/>
    <lineage>
        <taxon>Eukaryota</taxon>
        <taxon>Fungi</taxon>
        <taxon>Dikarya</taxon>
        <taxon>Ascomycota</taxon>
        <taxon>Pezizomycotina</taxon>
        <taxon>Dothideomycetes</taxon>
        <taxon>Dothideomycetidae</taxon>
        <taxon>Mycosphaerellales</taxon>
        <taxon>Mycosphaerellaceae</taxon>
        <taxon>Pseudocercospora</taxon>
    </lineage>
</organism>
<feature type="transmembrane region" description="Helical" evidence="1">
    <location>
        <begin position="113"/>
        <end position="136"/>
    </location>
</feature>
<dbReference type="Proteomes" id="UP000070133">
    <property type="component" value="Unassembled WGS sequence"/>
</dbReference>